<dbReference type="Proteomes" id="UP001596233">
    <property type="component" value="Unassembled WGS sequence"/>
</dbReference>
<feature type="transmembrane region" description="Helical" evidence="1">
    <location>
        <begin position="55"/>
        <end position="78"/>
    </location>
</feature>
<evidence type="ECO:0000313" key="2">
    <source>
        <dbReference type="EMBL" id="MFC6331313.1"/>
    </source>
</evidence>
<evidence type="ECO:0000313" key="3">
    <source>
        <dbReference type="Proteomes" id="UP001596233"/>
    </source>
</evidence>
<sequence length="288" mass="31111">MLNWKQMLKGMLMGTVETVPGVSSSTIAMLMGIYEKLIESIGQLTSKRWKEGVAYLIPIGIGMVGGFLVSVLLISYLLENFQQFTHFLFMGLVIGILPSLWNTSRQKENGTYKWTHFIAMAIAFAVVAATRFFDDKGTAIMTDLSVLDYVFLFFSGWLASTALVLPGISGALVLTILGVYYTAISAISSLDIPIILTLGAGIVVGVLITSKLIRFLMSTYTMLMYALMIGLIAGSNVVLYPGLQGGILNGFICLIAVAAGFIIAYYGGRISRQSNTKSEDSSSIAKVS</sequence>
<evidence type="ECO:0000256" key="1">
    <source>
        <dbReference type="SAM" id="Phobius"/>
    </source>
</evidence>
<dbReference type="EMBL" id="JBHSTE010000001">
    <property type="protein sequence ID" value="MFC6331313.1"/>
    <property type="molecule type" value="Genomic_DNA"/>
</dbReference>
<dbReference type="InterPro" id="IPR007163">
    <property type="entry name" value="VCA0040-like"/>
</dbReference>
<keyword evidence="1" id="KW-1133">Transmembrane helix</keyword>
<accession>A0ABW1V0Y6</accession>
<keyword evidence="3" id="KW-1185">Reference proteome</keyword>
<feature type="transmembrane region" description="Helical" evidence="1">
    <location>
        <begin position="163"/>
        <end position="184"/>
    </location>
</feature>
<dbReference type="Pfam" id="PF04018">
    <property type="entry name" value="VCA0040-like"/>
    <property type="match status" value="1"/>
</dbReference>
<feature type="transmembrane region" description="Helical" evidence="1">
    <location>
        <begin position="190"/>
        <end position="208"/>
    </location>
</feature>
<feature type="transmembrane region" description="Helical" evidence="1">
    <location>
        <begin position="84"/>
        <end position="102"/>
    </location>
</feature>
<name>A0ABW1V0Y6_9BACL</name>
<gene>
    <name evidence="2" type="ORF">ACFP56_01645</name>
</gene>
<feature type="transmembrane region" description="Helical" evidence="1">
    <location>
        <begin position="139"/>
        <end position="158"/>
    </location>
</feature>
<feature type="transmembrane region" description="Helical" evidence="1">
    <location>
        <begin position="246"/>
        <end position="267"/>
    </location>
</feature>
<organism evidence="2 3">
    <name type="scientific">Paenibacillus septentrionalis</name>
    <dbReference type="NCBI Taxonomy" id="429342"/>
    <lineage>
        <taxon>Bacteria</taxon>
        <taxon>Bacillati</taxon>
        <taxon>Bacillota</taxon>
        <taxon>Bacilli</taxon>
        <taxon>Bacillales</taxon>
        <taxon>Paenibacillaceae</taxon>
        <taxon>Paenibacillus</taxon>
    </lineage>
</organism>
<keyword evidence="1" id="KW-0472">Membrane</keyword>
<feature type="transmembrane region" description="Helical" evidence="1">
    <location>
        <begin position="220"/>
        <end position="240"/>
    </location>
</feature>
<reference evidence="3" key="1">
    <citation type="journal article" date="2019" name="Int. J. Syst. Evol. Microbiol.">
        <title>The Global Catalogue of Microorganisms (GCM) 10K type strain sequencing project: providing services to taxonomists for standard genome sequencing and annotation.</title>
        <authorList>
            <consortium name="The Broad Institute Genomics Platform"/>
            <consortium name="The Broad Institute Genome Sequencing Center for Infectious Disease"/>
            <person name="Wu L."/>
            <person name="Ma J."/>
        </authorList>
    </citation>
    <scope>NUCLEOTIDE SEQUENCE [LARGE SCALE GENOMIC DNA]</scope>
    <source>
        <strain evidence="3">PCU 280</strain>
    </source>
</reference>
<feature type="transmembrane region" description="Helical" evidence="1">
    <location>
        <begin position="114"/>
        <end position="133"/>
    </location>
</feature>
<keyword evidence="1" id="KW-0812">Transmembrane</keyword>
<dbReference type="RefSeq" id="WP_379230424.1">
    <property type="nucleotide sequence ID" value="NZ_JBHSTE010000001.1"/>
</dbReference>
<dbReference type="PANTHER" id="PTHR37308:SF1">
    <property type="entry name" value="POLYPRENYL-PHOSPHATE TRANSPORTER"/>
    <property type="match status" value="1"/>
</dbReference>
<proteinExistence type="predicted"/>
<dbReference type="PANTHER" id="PTHR37308">
    <property type="entry name" value="INTEGRAL MEMBRANE PROTEIN"/>
    <property type="match status" value="1"/>
</dbReference>
<protein>
    <submittedName>
        <fullName evidence="2">DUF368 domain-containing protein</fullName>
    </submittedName>
</protein>
<comment type="caution">
    <text evidence="2">The sequence shown here is derived from an EMBL/GenBank/DDBJ whole genome shotgun (WGS) entry which is preliminary data.</text>
</comment>